<dbReference type="InterPro" id="IPR044929">
    <property type="entry name" value="DNA/RNA_non-sp_Endonuclease_sf"/>
</dbReference>
<dbReference type="InterPro" id="IPR040255">
    <property type="entry name" value="Non-specific_endonuclease"/>
</dbReference>
<keyword evidence="5 10" id="KW-0255">Endonuclease</keyword>
<dbReference type="GO" id="GO:0005634">
    <property type="term" value="C:nucleus"/>
    <property type="evidence" value="ECO:0007669"/>
    <property type="project" value="EnsemblFungi"/>
</dbReference>
<evidence type="ECO:0000256" key="1">
    <source>
        <dbReference type="ARBA" id="ARBA00001946"/>
    </source>
</evidence>
<evidence type="ECO:0000313" key="14">
    <source>
        <dbReference type="EMBL" id="EMR09040.1"/>
    </source>
</evidence>
<dbReference type="GO" id="GO:0003676">
    <property type="term" value="F:nucleic acid binding"/>
    <property type="evidence" value="ECO:0007669"/>
    <property type="project" value="InterPro"/>
</dbReference>
<evidence type="ECO:0000259" key="12">
    <source>
        <dbReference type="SMART" id="SM00477"/>
    </source>
</evidence>
<reference evidence="15" key="1">
    <citation type="journal article" date="2016" name="Nat. Commun.">
        <title>Genome analysis of three Pneumocystis species reveals adaptation mechanisms to life exclusively in mammalian hosts.</title>
        <authorList>
            <person name="Ma L."/>
            <person name="Chen Z."/>
            <person name="Huang D.W."/>
            <person name="Kutty G."/>
            <person name="Ishihara M."/>
            <person name="Wang H."/>
            <person name="Abouelleil A."/>
            <person name="Bishop L."/>
            <person name="Davey E."/>
            <person name="Deng R."/>
            <person name="Deng X."/>
            <person name="Fan L."/>
            <person name="Fantoni G."/>
            <person name="Fitzgerald M."/>
            <person name="Gogineni E."/>
            <person name="Goldberg J.M."/>
            <person name="Handley G."/>
            <person name="Hu X."/>
            <person name="Huber C."/>
            <person name="Jiao X."/>
            <person name="Jones K."/>
            <person name="Levin J.Z."/>
            <person name="Liu Y."/>
            <person name="Macdonald P."/>
            <person name="Melnikov A."/>
            <person name="Raley C."/>
            <person name="Sassi M."/>
            <person name="Sherman B.T."/>
            <person name="Song X."/>
            <person name="Sykes S."/>
            <person name="Tran B."/>
            <person name="Walsh L."/>
            <person name="Xia Y."/>
            <person name="Yang J."/>
            <person name="Young S."/>
            <person name="Zeng Q."/>
            <person name="Zheng X."/>
            <person name="Stephens R."/>
            <person name="Nusbaum C."/>
            <person name="Birren B.W."/>
            <person name="Azadi P."/>
            <person name="Lempicki R.A."/>
            <person name="Cuomo C.A."/>
            <person name="Kovacs J.A."/>
        </authorList>
    </citation>
    <scope>NUCLEOTIDE SEQUENCE [LARGE SCALE GENOMIC DNA]</scope>
    <source>
        <strain evidence="15">B123</strain>
    </source>
</reference>
<comment type="cofactor">
    <cofactor evidence="1 10">
        <name>Mg(2+)</name>
        <dbReference type="ChEBI" id="CHEBI:18420"/>
    </cofactor>
</comment>
<feature type="binding site" evidence="9">
    <location>
        <position position="168"/>
    </location>
    <ligand>
        <name>Mg(2+)</name>
        <dbReference type="ChEBI" id="CHEBI:18420"/>
        <note>catalytic</note>
    </ligand>
</feature>
<dbReference type="OMA" id="YVMPNQV"/>
<dbReference type="GO" id="GO:0006309">
    <property type="term" value="P:apoptotic DNA fragmentation"/>
    <property type="evidence" value="ECO:0007669"/>
    <property type="project" value="EnsemblFungi"/>
</dbReference>
<dbReference type="InterPro" id="IPR001604">
    <property type="entry name" value="Endo_G_ENPP1-like_dom"/>
</dbReference>
<dbReference type="OrthoDB" id="5418055at2759"/>
<dbReference type="Gene3D" id="3.40.570.10">
    <property type="entry name" value="Extracellular Endonuclease, subunit A"/>
    <property type="match status" value="1"/>
</dbReference>
<dbReference type="SMART" id="SM00477">
    <property type="entry name" value="NUC"/>
    <property type="match status" value="1"/>
</dbReference>
<dbReference type="EMBL" id="AFWA02000007">
    <property type="protein sequence ID" value="EMR09040.1"/>
    <property type="molecule type" value="Genomic_DNA"/>
</dbReference>
<sequence>MVSKTYLIGMFTLGAISGGLLGFLSSSQRSPLRDSTSSNPSPREAVTQNEIINPSRIFDFCDPRPVHDLIVRKGYISCYDRQTRVPSWSATELTSESLKSGKSNRKYSKFKEDETIDPKFRAKLSDYFRSGYDRGHIIAAADVRFSQDALDETFYLTNISPQVGEGFNRNYWLYYEEFSRSLTSKFESVSIINGPLYLPKEDSDGKWRVTYEMIGNPPNVAVPTHFFSIIYAKDSSDDSVAVGSFVIPNTAIDDNTKLSEFIVPINAIERASGLDFTYKFGKKQKKLCESVECDVQQFIRDTRQSLASEKI</sequence>
<evidence type="ECO:0000313" key="15">
    <source>
        <dbReference type="Proteomes" id="UP000011958"/>
    </source>
</evidence>
<dbReference type="eggNOG" id="KOG3721">
    <property type="taxonomic scope" value="Eukaryota"/>
</dbReference>
<comment type="caution">
    <text evidence="14">The sequence shown here is derived from an EMBL/GenBank/DDBJ whole genome shotgun (WGS) entry which is preliminary data.</text>
</comment>
<feature type="transmembrane region" description="Helical" evidence="11">
    <location>
        <begin position="6"/>
        <end position="24"/>
    </location>
</feature>
<dbReference type="STRING" id="1069680.M7P584"/>
<keyword evidence="3 10" id="KW-0540">Nuclease</keyword>
<protein>
    <recommendedName>
        <fullName evidence="10">Endonuclease</fullName>
        <ecNumber evidence="10">3.1.30.-</ecNumber>
    </recommendedName>
</protein>
<evidence type="ECO:0000259" key="13">
    <source>
        <dbReference type="SMART" id="SM00892"/>
    </source>
</evidence>
<dbReference type="RefSeq" id="XP_007874846.1">
    <property type="nucleotide sequence ID" value="XM_007876655.1"/>
</dbReference>
<dbReference type="GO" id="GO:0046872">
    <property type="term" value="F:metal ion binding"/>
    <property type="evidence" value="ECO:0007669"/>
    <property type="project" value="UniProtKB-KW"/>
</dbReference>
<dbReference type="VEuPathDB" id="FungiDB:PNEG_02812"/>
<dbReference type="GO" id="GO:0000014">
    <property type="term" value="F:single-stranded DNA endodeoxyribonuclease activity"/>
    <property type="evidence" value="ECO:0007669"/>
    <property type="project" value="EnsemblFungi"/>
</dbReference>
<proteinExistence type="inferred from homology"/>
<evidence type="ECO:0000256" key="4">
    <source>
        <dbReference type="ARBA" id="ARBA00022723"/>
    </source>
</evidence>
<dbReference type="PANTHER" id="PTHR13966">
    <property type="entry name" value="ENDONUCLEASE RELATED"/>
    <property type="match status" value="1"/>
</dbReference>
<dbReference type="GO" id="GO:0006310">
    <property type="term" value="P:DNA recombination"/>
    <property type="evidence" value="ECO:0007669"/>
    <property type="project" value="EnsemblFungi"/>
</dbReference>
<dbReference type="GO" id="GO:0004529">
    <property type="term" value="F:DNA exonuclease activity"/>
    <property type="evidence" value="ECO:0007669"/>
    <property type="project" value="EnsemblFungi"/>
</dbReference>
<dbReference type="GO" id="GO:0005829">
    <property type="term" value="C:cytosol"/>
    <property type="evidence" value="ECO:0007669"/>
    <property type="project" value="EnsemblFungi"/>
</dbReference>
<dbReference type="InterPro" id="IPR044925">
    <property type="entry name" value="His-Me_finger_sf"/>
</dbReference>
<dbReference type="Proteomes" id="UP000011958">
    <property type="component" value="Unassembled WGS sequence"/>
</dbReference>
<accession>M7P584</accession>
<keyword evidence="7" id="KW-0460">Magnesium</keyword>
<keyword evidence="11" id="KW-1133">Transmembrane helix</keyword>
<dbReference type="InterPro" id="IPR020821">
    <property type="entry name" value="ENPP1-3/EXOG-like_nuc-like"/>
</dbReference>
<dbReference type="PROSITE" id="PS01070">
    <property type="entry name" value="NUCLEASE_NON_SPEC"/>
    <property type="match status" value="1"/>
</dbReference>
<evidence type="ECO:0000256" key="9">
    <source>
        <dbReference type="PIRSR" id="PIRSR640255-2"/>
    </source>
</evidence>
<keyword evidence="15" id="KW-1185">Reference proteome</keyword>
<dbReference type="GO" id="GO:0004521">
    <property type="term" value="F:RNA endonuclease activity"/>
    <property type="evidence" value="ECO:0007669"/>
    <property type="project" value="EnsemblFungi"/>
</dbReference>
<evidence type="ECO:0000256" key="2">
    <source>
        <dbReference type="ARBA" id="ARBA00010052"/>
    </source>
</evidence>
<comment type="similarity">
    <text evidence="2 10">Belongs to the DNA/RNA non-specific endonuclease family.</text>
</comment>
<dbReference type="GO" id="GO:0051607">
    <property type="term" value="P:defense response to virus"/>
    <property type="evidence" value="ECO:0007669"/>
    <property type="project" value="EnsemblFungi"/>
</dbReference>
<dbReference type="CDD" id="cd00091">
    <property type="entry name" value="NUC"/>
    <property type="match status" value="1"/>
</dbReference>
<evidence type="ECO:0000256" key="3">
    <source>
        <dbReference type="ARBA" id="ARBA00022722"/>
    </source>
</evidence>
<keyword evidence="11" id="KW-0472">Membrane</keyword>
<dbReference type="HOGENOM" id="CLU_055174_0_2_1"/>
<dbReference type="GeneID" id="19896501"/>
<evidence type="ECO:0000256" key="8">
    <source>
        <dbReference type="PIRSR" id="PIRSR640255-1"/>
    </source>
</evidence>
<organism evidence="14 15">
    <name type="scientific">Pneumocystis murina (strain B123)</name>
    <name type="common">Mouse pneumocystis pneumonia agent</name>
    <name type="synonym">Pneumocystis carinii f. sp. muris</name>
    <dbReference type="NCBI Taxonomy" id="1069680"/>
    <lineage>
        <taxon>Eukaryota</taxon>
        <taxon>Fungi</taxon>
        <taxon>Dikarya</taxon>
        <taxon>Ascomycota</taxon>
        <taxon>Taphrinomycotina</taxon>
        <taxon>Pneumocystomycetes</taxon>
        <taxon>Pneumocystaceae</taxon>
        <taxon>Pneumocystis</taxon>
    </lineage>
</organism>
<evidence type="ECO:0000256" key="10">
    <source>
        <dbReference type="RuleBase" id="RU366055"/>
    </source>
</evidence>
<dbReference type="SMART" id="SM00892">
    <property type="entry name" value="Endonuclease_NS"/>
    <property type="match status" value="1"/>
</dbReference>
<dbReference type="InterPro" id="IPR018524">
    <property type="entry name" value="DNA/RNA_endonuclease_AS"/>
</dbReference>
<evidence type="ECO:0000256" key="5">
    <source>
        <dbReference type="ARBA" id="ARBA00022759"/>
    </source>
</evidence>
<dbReference type="GO" id="GO:0006401">
    <property type="term" value="P:RNA catabolic process"/>
    <property type="evidence" value="ECO:0007669"/>
    <property type="project" value="EnsemblFungi"/>
</dbReference>
<dbReference type="PANTHER" id="PTHR13966:SF5">
    <property type="entry name" value="ENDONUCLEASE G, MITOCHONDRIAL"/>
    <property type="match status" value="1"/>
</dbReference>
<evidence type="ECO:0000256" key="11">
    <source>
        <dbReference type="SAM" id="Phobius"/>
    </source>
</evidence>
<feature type="domain" description="DNA/RNA non-specific endonuclease/pyrophosphatase/phosphodiesterase" evidence="13">
    <location>
        <begin position="71"/>
        <end position="287"/>
    </location>
</feature>
<keyword evidence="11" id="KW-0812">Transmembrane</keyword>
<dbReference type="SUPFAM" id="SSF54060">
    <property type="entry name" value="His-Me finger endonucleases"/>
    <property type="match status" value="1"/>
</dbReference>
<feature type="domain" description="ENPP1-3/EXOG-like endonuclease/phosphodiesterase" evidence="12">
    <location>
        <begin position="72"/>
        <end position="283"/>
    </location>
</feature>
<dbReference type="GO" id="GO:0005743">
    <property type="term" value="C:mitochondrial inner membrane"/>
    <property type="evidence" value="ECO:0007669"/>
    <property type="project" value="EnsemblFungi"/>
</dbReference>
<dbReference type="EC" id="3.1.30.-" evidence="10"/>
<keyword evidence="4 9" id="KW-0479">Metal-binding</keyword>
<feature type="active site" description="Proton acceptor" evidence="8">
    <location>
        <position position="136"/>
    </location>
</feature>
<keyword evidence="6 10" id="KW-0378">Hydrolase</keyword>
<dbReference type="AlphaFoldDB" id="M7P584"/>
<dbReference type="Pfam" id="PF01223">
    <property type="entry name" value="Endonuclease_NS"/>
    <property type="match status" value="1"/>
</dbReference>
<evidence type="ECO:0000256" key="7">
    <source>
        <dbReference type="ARBA" id="ARBA00022842"/>
    </source>
</evidence>
<name>M7P584_PNEMU</name>
<evidence type="ECO:0000256" key="6">
    <source>
        <dbReference type="ARBA" id="ARBA00022801"/>
    </source>
</evidence>
<gene>
    <name evidence="14" type="ORF">PNEG_02812</name>
</gene>